<keyword evidence="2" id="KW-0472">Membrane</keyword>
<dbReference type="RefSeq" id="WP_385858698.1">
    <property type="nucleotide sequence ID" value="NZ_JBHMAR010000009.1"/>
</dbReference>
<gene>
    <name evidence="3" type="ORF">ACFFRO_10525</name>
</gene>
<feature type="transmembrane region" description="Helical" evidence="2">
    <location>
        <begin position="124"/>
        <end position="146"/>
    </location>
</feature>
<evidence type="ECO:0000256" key="2">
    <source>
        <dbReference type="SAM" id="Phobius"/>
    </source>
</evidence>
<feature type="coiled-coil region" evidence="1">
    <location>
        <begin position="95"/>
        <end position="122"/>
    </location>
</feature>
<accession>A0ABV5VCM3</accession>
<protein>
    <submittedName>
        <fullName evidence="3">Uncharacterized protein</fullName>
    </submittedName>
</protein>
<reference evidence="3 4" key="1">
    <citation type="submission" date="2024-09" db="EMBL/GenBank/DDBJ databases">
        <authorList>
            <person name="Sun Q."/>
            <person name="Mori K."/>
        </authorList>
    </citation>
    <scope>NUCLEOTIDE SEQUENCE [LARGE SCALE GENOMIC DNA]</scope>
    <source>
        <strain evidence="3 4">JCM 10918</strain>
    </source>
</reference>
<proteinExistence type="predicted"/>
<evidence type="ECO:0000313" key="3">
    <source>
        <dbReference type="EMBL" id="MFB9735564.1"/>
    </source>
</evidence>
<keyword evidence="1" id="KW-0175">Coiled coil</keyword>
<dbReference type="EMBL" id="JBHMAR010000009">
    <property type="protein sequence ID" value="MFB9735564.1"/>
    <property type="molecule type" value="Genomic_DNA"/>
</dbReference>
<keyword evidence="2" id="KW-1133">Transmembrane helix</keyword>
<evidence type="ECO:0000313" key="4">
    <source>
        <dbReference type="Proteomes" id="UP001589703"/>
    </source>
</evidence>
<keyword evidence="4" id="KW-1185">Reference proteome</keyword>
<sequence length="148" mass="15833">MDAGQAVDEDLGGVLDVLDVRAMAVRVEDDLAALAKKGERYKEVDGGYTKAQVDVKAGDLTVSGQSPMPDGEIALELAEFRRALEVGLARIDGQLALLVQRYDQIDKAVEELDARVTALERTRWPLPTISTLTGLAALGVALWSAAGR</sequence>
<name>A0ABV5VCM3_9ACTN</name>
<dbReference type="Proteomes" id="UP001589703">
    <property type="component" value="Unassembled WGS sequence"/>
</dbReference>
<organism evidence="3 4">
    <name type="scientific">Streptomyces thermocoprophilus</name>
    <dbReference type="NCBI Taxonomy" id="78356"/>
    <lineage>
        <taxon>Bacteria</taxon>
        <taxon>Bacillati</taxon>
        <taxon>Actinomycetota</taxon>
        <taxon>Actinomycetes</taxon>
        <taxon>Kitasatosporales</taxon>
        <taxon>Streptomycetaceae</taxon>
        <taxon>Streptomyces</taxon>
    </lineage>
</organism>
<evidence type="ECO:0000256" key="1">
    <source>
        <dbReference type="SAM" id="Coils"/>
    </source>
</evidence>
<keyword evidence="2" id="KW-0812">Transmembrane</keyword>
<comment type="caution">
    <text evidence="3">The sequence shown here is derived from an EMBL/GenBank/DDBJ whole genome shotgun (WGS) entry which is preliminary data.</text>
</comment>